<accession>A0A448X178</accession>
<evidence type="ECO:0000313" key="1">
    <source>
        <dbReference type="EMBL" id="VEL25240.1"/>
    </source>
</evidence>
<organism evidence="1 2">
    <name type="scientific">Protopolystoma xenopodis</name>
    <dbReference type="NCBI Taxonomy" id="117903"/>
    <lineage>
        <taxon>Eukaryota</taxon>
        <taxon>Metazoa</taxon>
        <taxon>Spiralia</taxon>
        <taxon>Lophotrochozoa</taxon>
        <taxon>Platyhelminthes</taxon>
        <taxon>Monogenea</taxon>
        <taxon>Polyopisthocotylea</taxon>
        <taxon>Polystomatidea</taxon>
        <taxon>Polystomatidae</taxon>
        <taxon>Protopolystoma</taxon>
    </lineage>
</organism>
<name>A0A448X178_9PLAT</name>
<dbReference type="EMBL" id="CAAALY010072512">
    <property type="protein sequence ID" value="VEL25240.1"/>
    <property type="molecule type" value="Genomic_DNA"/>
</dbReference>
<dbReference type="Proteomes" id="UP000784294">
    <property type="component" value="Unassembled WGS sequence"/>
</dbReference>
<proteinExistence type="predicted"/>
<evidence type="ECO:0000313" key="2">
    <source>
        <dbReference type="Proteomes" id="UP000784294"/>
    </source>
</evidence>
<dbReference type="AlphaFoldDB" id="A0A448X178"/>
<protein>
    <submittedName>
        <fullName evidence="1">Uncharacterized protein</fullName>
    </submittedName>
</protein>
<reference evidence="1" key="1">
    <citation type="submission" date="2018-11" db="EMBL/GenBank/DDBJ databases">
        <authorList>
            <consortium name="Pathogen Informatics"/>
        </authorList>
    </citation>
    <scope>NUCLEOTIDE SEQUENCE</scope>
</reference>
<gene>
    <name evidence="1" type="ORF">PXEA_LOCUS18680</name>
</gene>
<sequence length="115" mass="12715">MTARRILEDSDGFQSLAPEVDDSLTQQSAGPLASKLSPTFTKVGDDEDVGSMDLCNALTEPKIQPLEACASRLEEEVAWLTWTVKLVSRQILDSAVDRMLRVHEARLNRASALWT</sequence>
<keyword evidence="2" id="KW-1185">Reference proteome</keyword>
<comment type="caution">
    <text evidence="1">The sequence shown here is derived from an EMBL/GenBank/DDBJ whole genome shotgun (WGS) entry which is preliminary data.</text>
</comment>